<dbReference type="KEGG" id="pgr:PGTG_12234"/>
<dbReference type="Proteomes" id="UP000008783">
    <property type="component" value="Unassembled WGS sequence"/>
</dbReference>
<name>E3KPP3_PUCGT</name>
<evidence type="ECO:0000256" key="1">
    <source>
        <dbReference type="SAM" id="Coils"/>
    </source>
</evidence>
<dbReference type="RefSeq" id="XP_003330697.1">
    <property type="nucleotide sequence ID" value="XM_003330649.1"/>
</dbReference>
<dbReference type="STRING" id="418459.E3KPP3"/>
<organism evidence="3 4">
    <name type="scientific">Puccinia graminis f. sp. tritici (strain CRL 75-36-700-3 / race SCCL)</name>
    <name type="common">Black stem rust fungus</name>
    <dbReference type="NCBI Taxonomy" id="418459"/>
    <lineage>
        <taxon>Eukaryota</taxon>
        <taxon>Fungi</taxon>
        <taxon>Dikarya</taxon>
        <taxon>Basidiomycota</taxon>
        <taxon>Pucciniomycotina</taxon>
        <taxon>Pucciniomycetes</taxon>
        <taxon>Pucciniales</taxon>
        <taxon>Pucciniaceae</taxon>
        <taxon>Puccinia</taxon>
    </lineage>
</organism>
<keyword evidence="4" id="KW-1185">Reference proteome</keyword>
<dbReference type="HOGENOM" id="CLU_020173_1_0_1"/>
<evidence type="ECO:0000256" key="2">
    <source>
        <dbReference type="SAM" id="MobiDB-lite"/>
    </source>
</evidence>
<dbReference type="AlphaFoldDB" id="E3KPP3"/>
<evidence type="ECO:0000313" key="4">
    <source>
        <dbReference type="Proteomes" id="UP000008783"/>
    </source>
</evidence>
<feature type="compositionally biased region" description="Acidic residues" evidence="2">
    <location>
        <begin position="467"/>
        <end position="482"/>
    </location>
</feature>
<feature type="coiled-coil region" evidence="1">
    <location>
        <begin position="10"/>
        <end position="37"/>
    </location>
</feature>
<feature type="compositionally biased region" description="Polar residues" evidence="2">
    <location>
        <begin position="80"/>
        <end position="96"/>
    </location>
</feature>
<keyword evidence="1" id="KW-0175">Coiled coil</keyword>
<gene>
    <name evidence="3" type="ORF">PGTG_12234</name>
</gene>
<dbReference type="GeneID" id="10540291"/>
<accession>E3KPP3</accession>
<dbReference type="EMBL" id="DS178299">
    <property type="protein sequence ID" value="EFP86278.1"/>
    <property type="molecule type" value="Genomic_DNA"/>
</dbReference>
<reference key="1">
    <citation type="submission" date="2007-01" db="EMBL/GenBank/DDBJ databases">
        <title>The Genome Sequence of Puccinia graminis f. sp. tritici Strain CRL 75-36-700-3.</title>
        <authorList>
            <consortium name="The Broad Institute Genome Sequencing Platform"/>
            <person name="Birren B."/>
            <person name="Lander E."/>
            <person name="Galagan J."/>
            <person name="Nusbaum C."/>
            <person name="Devon K."/>
            <person name="Cuomo C."/>
            <person name="Jaffe D."/>
            <person name="Butler J."/>
            <person name="Alvarez P."/>
            <person name="Gnerre S."/>
            <person name="Grabherr M."/>
            <person name="Mauceli E."/>
            <person name="Brockman W."/>
            <person name="Young S."/>
            <person name="LaButti K."/>
            <person name="Sykes S."/>
            <person name="DeCaprio D."/>
            <person name="Crawford M."/>
            <person name="Koehrsen M."/>
            <person name="Engels R."/>
            <person name="Montgomery P."/>
            <person name="Pearson M."/>
            <person name="Howarth C."/>
            <person name="Larson L."/>
            <person name="White J."/>
            <person name="Zeng Q."/>
            <person name="Kodira C."/>
            <person name="Yandava C."/>
            <person name="Alvarado L."/>
            <person name="O'Leary S."/>
            <person name="Szabo L."/>
            <person name="Dean R."/>
            <person name="Schein J."/>
        </authorList>
    </citation>
    <scope>NUCLEOTIDE SEQUENCE</scope>
    <source>
        <strain>CRL 75-36-700-3</strain>
    </source>
</reference>
<proteinExistence type="predicted"/>
<feature type="compositionally biased region" description="Polar residues" evidence="2">
    <location>
        <begin position="53"/>
        <end position="71"/>
    </location>
</feature>
<feature type="compositionally biased region" description="Polar residues" evidence="2">
    <location>
        <begin position="512"/>
        <end position="521"/>
    </location>
</feature>
<feature type="region of interest" description="Disordered" evidence="2">
    <location>
        <begin position="458"/>
        <end position="558"/>
    </location>
</feature>
<reference evidence="4" key="2">
    <citation type="journal article" date="2011" name="Proc. Natl. Acad. Sci. U.S.A.">
        <title>Obligate biotrophy features unraveled by the genomic analysis of rust fungi.</title>
        <authorList>
            <person name="Duplessis S."/>
            <person name="Cuomo C.A."/>
            <person name="Lin Y.-C."/>
            <person name="Aerts A."/>
            <person name="Tisserant E."/>
            <person name="Veneault-Fourrey C."/>
            <person name="Joly D.L."/>
            <person name="Hacquard S."/>
            <person name="Amselem J."/>
            <person name="Cantarel B.L."/>
            <person name="Chiu R."/>
            <person name="Coutinho P.M."/>
            <person name="Feau N."/>
            <person name="Field M."/>
            <person name="Frey P."/>
            <person name="Gelhaye E."/>
            <person name="Goldberg J."/>
            <person name="Grabherr M.G."/>
            <person name="Kodira C.D."/>
            <person name="Kohler A."/>
            <person name="Kuees U."/>
            <person name="Lindquist E.A."/>
            <person name="Lucas S.M."/>
            <person name="Mago R."/>
            <person name="Mauceli E."/>
            <person name="Morin E."/>
            <person name="Murat C."/>
            <person name="Pangilinan J.L."/>
            <person name="Park R."/>
            <person name="Pearson M."/>
            <person name="Quesneville H."/>
            <person name="Rouhier N."/>
            <person name="Sakthikumar S."/>
            <person name="Salamov A.A."/>
            <person name="Schmutz J."/>
            <person name="Selles B."/>
            <person name="Shapiro H."/>
            <person name="Tanguay P."/>
            <person name="Tuskan G.A."/>
            <person name="Henrissat B."/>
            <person name="Van de Peer Y."/>
            <person name="Rouze P."/>
            <person name="Ellis J.G."/>
            <person name="Dodds P.N."/>
            <person name="Schein J.E."/>
            <person name="Zhong S."/>
            <person name="Hamelin R.C."/>
            <person name="Grigoriev I.V."/>
            <person name="Szabo L.J."/>
            <person name="Martin F."/>
        </authorList>
    </citation>
    <scope>NUCLEOTIDE SEQUENCE [LARGE SCALE GENOMIC DNA]</scope>
    <source>
        <strain evidence="4">CRL 75-36-700-3 / race SCCL</strain>
    </source>
</reference>
<evidence type="ECO:0000313" key="3">
    <source>
        <dbReference type="EMBL" id="EFP86278.1"/>
    </source>
</evidence>
<dbReference type="OrthoDB" id="2506247at2759"/>
<protein>
    <submittedName>
        <fullName evidence="3">Uncharacterized protein</fullName>
    </submittedName>
</protein>
<sequence length="558" mass="64008">MEGNIQSIVQAAVEAAMAQQNQVIQRLQAENERLSQLTRGVSSLNVTGGIKKTPNTKQPQAASLTGNSGVTAKTPVKKITQASTPQSATPNRSNPNRMMMTDVPESFLKTRDCMYTHIRILWGLLEENAIPQAPDMNTLQEFHRRFSEINQIKDAAENTNSPKLISEGEITTLRTMKSGQKIISKKIVHVEEFFFLYTRATLARLGIRTWAPDLEDSPDSLYNEACRVAAIKSFRQVASNGAYKFMNCNIQYVNDIDILIQAYNHYVFFVSKNKYNREKNNPGGLRQEAERKKISHARGRLQCIREDFARAHNLPNRYKRIIESLDAHSDDEYNDQHKCYIIKSVAFRSDNANKFFRRLDDEIAKEREGPRDQRRIRRVPDTPQPSIFSKIPKGLPLDFYDPEWFNNQLPACKRKAADIWSVAFLPNAEKSLLGKADPSERLTDKKFNSKFLQEFQKPYDLSHEINDNDDDEDETDIDEDDNSHDGEVVLLGGSEDQLNENDPRSENMEVVNGNTNEQVNDQEGGFDERYEDLVDEEREDEARDQRFQSHMMIDDSGW</sequence>
<feature type="region of interest" description="Disordered" evidence="2">
    <location>
        <begin position="366"/>
        <end position="387"/>
    </location>
</feature>
<dbReference type="VEuPathDB" id="FungiDB:PGTG_12234"/>
<feature type="region of interest" description="Disordered" evidence="2">
    <location>
        <begin position="45"/>
        <end position="99"/>
    </location>
</feature>
<dbReference type="InParanoid" id="E3KPP3"/>